<evidence type="ECO:0000313" key="3">
    <source>
        <dbReference type="Proteomes" id="UP000238137"/>
    </source>
</evidence>
<gene>
    <name evidence="2" type="ORF">A7A09_014195</name>
</gene>
<feature type="region of interest" description="Disordered" evidence="1">
    <location>
        <begin position="1"/>
        <end position="35"/>
    </location>
</feature>
<dbReference type="AlphaFoldDB" id="A0A422QVR5"/>
<proteinExistence type="predicted"/>
<dbReference type="Proteomes" id="UP000238137">
    <property type="component" value="Unassembled WGS sequence"/>
</dbReference>
<dbReference type="SUPFAM" id="SSF51735">
    <property type="entry name" value="NAD(P)-binding Rossmann-fold domains"/>
    <property type="match status" value="1"/>
</dbReference>
<name>A0A422QVR5_9RHOB</name>
<accession>A0A422QVR5</accession>
<organism evidence="2 3">
    <name type="scientific">Paracoccus methylarcula</name>
    <dbReference type="NCBI Taxonomy" id="72022"/>
    <lineage>
        <taxon>Bacteria</taxon>
        <taxon>Pseudomonadati</taxon>
        <taxon>Pseudomonadota</taxon>
        <taxon>Alphaproteobacteria</taxon>
        <taxon>Rhodobacterales</taxon>
        <taxon>Paracoccaceae</taxon>
        <taxon>Paracoccus</taxon>
    </lineage>
</organism>
<dbReference type="Gene3D" id="3.40.50.720">
    <property type="entry name" value="NAD(P)-binding Rossmann-like Domain"/>
    <property type="match status" value="1"/>
</dbReference>
<dbReference type="EMBL" id="PXNQ02000008">
    <property type="protein sequence ID" value="RNF34042.1"/>
    <property type="molecule type" value="Genomic_DNA"/>
</dbReference>
<keyword evidence="3" id="KW-1185">Reference proteome</keyword>
<comment type="caution">
    <text evidence="2">The sequence shown here is derived from an EMBL/GenBank/DDBJ whole genome shotgun (WGS) entry which is preliminary data.</text>
</comment>
<evidence type="ECO:0000256" key="1">
    <source>
        <dbReference type="SAM" id="MobiDB-lite"/>
    </source>
</evidence>
<protein>
    <submittedName>
        <fullName evidence="2">Uncharacterized protein</fullName>
    </submittedName>
</protein>
<sequence length="161" mass="17489">MICFRGSTPRLSQKKLRTPPEREGASEASLSGPTYRSREPRWISARFRLNAPVTSAFGRVGPHYLGYRVSCAATEAMTRLLAAELGPTGTRVVCIRSHAIPEASEIGSHSRDVFEPVARGAGVTLDEMLQGAASMRSPANLQTYLPKAFVVADPCRLNCNQ</sequence>
<evidence type="ECO:0000313" key="2">
    <source>
        <dbReference type="EMBL" id="RNF34042.1"/>
    </source>
</evidence>
<reference evidence="2" key="1">
    <citation type="submission" date="2018-05" db="EMBL/GenBank/DDBJ databases">
        <title>Reclassification of Methylarcula marina and Methylarcula terricola as Paracoccus methylarcula sp.nov., comb.nov. and Paracoccus terricola comb.nov.</title>
        <authorList>
            <person name="Shmareva M.N."/>
            <person name="Doronina N.V."/>
            <person name="Vasilenko O.V."/>
            <person name="Tarlachkov S.V."/>
            <person name="Trotsenko Y.A."/>
        </authorList>
    </citation>
    <scope>NUCLEOTIDE SEQUENCE [LARGE SCALE GENOMIC DNA]</scope>
    <source>
        <strain evidence="2">VKM B-2159</strain>
    </source>
</reference>
<dbReference type="InterPro" id="IPR036291">
    <property type="entry name" value="NAD(P)-bd_dom_sf"/>
</dbReference>
<dbReference type="OrthoDB" id="9774430at2"/>